<dbReference type="InterPro" id="IPR048799">
    <property type="entry name" value="P68_RBP_TagC-like_beta-prop"/>
</dbReference>
<dbReference type="InterPro" id="IPR006311">
    <property type="entry name" value="TAT_signal"/>
</dbReference>
<reference evidence="3" key="1">
    <citation type="journal article" date="2019" name="Int. J. Syst. Evol. Microbiol.">
        <title>The Global Catalogue of Microorganisms (GCM) 10K type strain sequencing project: providing services to taxonomists for standard genome sequencing and annotation.</title>
        <authorList>
            <consortium name="The Broad Institute Genomics Platform"/>
            <consortium name="The Broad Institute Genome Sequencing Center for Infectious Disease"/>
            <person name="Wu L."/>
            <person name="Ma J."/>
        </authorList>
    </citation>
    <scope>NUCLEOTIDE SEQUENCE [LARGE SCALE GENOMIC DNA]</scope>
    <source>
        <strain evidence="3">CGMCC 4.7396</strain>
    </source>
</reference>
<dbReference type="Proteomes" id="UP001595712">
    <property type="component" value="Unassembled WGS sequence"/>
</dbReference>
<dbReference type="RefSeq" id="WP_387974839.1">
    <property type="nucleotide sequence ID" value="NZ_JBHRWO010000010.1"/>
</dbReference>
<evidence type="ECO:0000259" key="1">
    <source>
        <dbReference type="Pfam" id="PF21311"/>
    </source>
</evidence>
<sequence length="324" mass="35032">MYVARIPGASRMKRRHLLGGGAAAALAVGGGLLWSPFAGAATPDGRFALDADAQKFLREKALHHTTVLQSFAFDNTNKHLYVLQLIGEEQDGDLVLTKLDHAGAKRGHMRLNGFGHGVAMGVEPAGSAPWIWTEADANPDSGYGRGVTRFKFTDGKTLTSGSSPVFKPVPGSTSNTPSIDALNNRIAIRYRKDDTVAYKIFKLSDFTNQTYTAQHTFEQTGIQSGETFQGWCLHGDCVYQLTGTSYTAETGANPPSKKGNAHVSSIDVTTGELKERKRTEAAYSLGFREPEGLAVQLTSPPRLHMGFASGTRGARKFSLYYKAQ</sequence>
<organism evidence="2 3">
    <name type="scientific">Glycomyces rhizosphaerae</name>
    <dbReference type="NCBI Taxonomy" id="2054422"/>
    <lineage>
        <taxon>Bacteria</taxon>
        <taxon>Bacillati</taxon>
        <taxon>Actinomycetota</taxon>
        <taxon>Actinomycetes</taxon>
        <taxon>Glycomycetales</taxon>
        <taxon>Glycomycetaceae</taxon>
        <taxon>Glycomyces</taxon>
    </lineage>
</organism>
<comment type="caution">
    <text evidence="2">The sequence shown here is derived from an EMBL/GenBank/DDBJ whole genome shotgun (WGS) entry which is preliminary data.</text>
</comment>
<evidence type="ECO:0000313" key="3">
    <source>
        <dbReference type="Proteomes" id="UP001595712"/>
    </source>
</evidence>
<proteinExistence type="predicted"/>
<name>A0ABV7Q0N3_9ACTN</name>
<keyword evidence="3" id="KW-1185">Reference proteome</keyword>
<protein>
    <submittedName>
        <fullName evidence="2">Teichoic acid biosynthesis protein C</fullName>
    </submittedName>
</protein>
<accession>A0ABV7Q0N3</accession>
<dbReference type="Pfam" id="PF21311">
    <property type="entry name" value="Phage_RBD_prop"/>
    <property type="match status" value="1"/>
</dbReference>
<dbReference type="PROSITE" id="PS51318">
    <property type="entry name" value="TAT"/>
    <property type="match status" value="1"/>
</dbReference>
<dbReference type="EMBL" id="JBHRWO010000010">
    <property type="protein sequence ID" value="MFC3493088.1"/>
    <property type="molecule type" value="Genomic_DNA"/>
</dbReference>
<feature type="domain" description="P68 RBP/TagC-like beta-propeller" evidence="1">
    <location>
        <begin position="67"/>
        <end position="320"/>
    </location>
</feature>
<gene>
    <name evidence="2" type="ORF">ACFO8M_11395</name>
</gene>
<evidence type="ECO:0000313" key="2">
    <source>
        <dbReference type="EMBL" id="MFC3493088.1"/>
    </source>
</evidence>